<dbReference type="GO" id="GO:0046872">
    <property type="term" value="F:metal ion binding"/>
    <property type="evidence" value="ECO:0007669"/>
    <property type="project" value="UniProtKB-KW"/>
</dbReference>
<dbReference type="GO" id="GO:0004630">
    <property type="term" value="F:phospholipase D activity"/>
    <property type="evidence" value="ECO:0007669"/>
    <property type="project" value="UniProtKB-EC"/>
</dbReference>
<evidence type="ECO:0000313" key="18">
    <source>
        <dbReference type="Proteomes" id="UP000834106"/>
    </source>
</evidence>
<evidence type="ECO:0000256" key="8">
    <source>
        <dbReference type="ARBA" id="ARBA00022837"/>
    </source>
</evidence>
<feature type="domain" description="C2" evidence="15">
    <location>
        <begin position="292"/>
        <end position="429"/>
    </location>
</feature>
<protein>
    <recommendedName>
        <fullName evidence="11">Phospholipase D alpha 1</fullName>
        <ecNumber evidence="4">3.1.4.4</ecNumber>
    </recommendedName>
    <alternativeName>
        <fullName evidence="12">Choline phosphatase 1</fullName>
    </alternativeName>
    <alternativeName>
        <fullName evidence="13">Phosphatidylcholine-hydrolyzing phospholipase D 1</fullName>
    </alternativeName>
</protein>
<feature type="compositionally biased region" description="Low complexity" evidence="14">
    <location>
        <begin position="1"/>
        <end position="16"/>
    </location>
</feature>
<feature type="compositionally biased region" description="Pro residues" evidence="14">
    <location>
        <begin position="23"/>
        <end position="61"/>
    </location>
</feature>
<dbReference type="FunFam" id="3.30.870.10:FF:000027">
    <property type="entry name" value="Phospholipase D"/>
    <property type="match status" value="1"/>
</dbReference>
<dbReference type="FunFam" id="3.30.870.10:FF:000025">
    <property type="entry name" value="Phospholipase D delta"/>
    <property type="match status" value="1"/>
</dbReference>
<keyword evidence="5" id="KW-0479">Metal-binding</keyword>
<evidence type="ECO:0000256" key="10">
    <source>
        <dbReference type="ARBA" id="ARBA00023098"/>
    </source>
</evidence>
<dbReference type="Pfam" id="PF00168">
    <property type="entry name" value="C2"/>
    <property type="match status" value="1"/>
</dbReference>
<dbReference type="Gene3D" id="3.30.870.10">
    <property type="entry name" value="Endonuclease Chain A"/>
    <property type="match status" value="2"/>
</dbReference>
<dbReference type="GO" id="GO:0009395">
    <property type="term" value="P:phospholipid catabolic process"/>
    <property type="evidence" value="ECO:0007669"/>
    <property type="project" value="TreeGrafter"/>
</dbReference>
<evidence type="ECO:0000259" key="15">
    <source>
        <dbReference type="PROSITE" id="PS50004"/>
    </source>
</evidence>
<dbReference type="CDD" id="cd04015">
    <property type="entry name" value="C2_plant_PLD"/>
    <property type="match status" value="1"/>
</dbReference>
<evidence type="ECO:0000256" key="4">
    <source>
        <dbReference type="ARBA" id="ARBA00012027"/>
    </source>
</evidence>
<dbReference type="SMART" id="SM00155">
    <property type="entry name" value="PLDc"/>
    <property type="match status" value="2"/>
</dbReference>
<comment type="similarity">
    <text evidence="3">Belongs to the phospholipase D family. C2-PLD subfamily.</text>
</comment>
<feature type="domain" description="PLD phosphodiesterase" evidence="16">
    <location>
        <begin position="630"/>
        <end position="665"/>
    </location>
</feature>
<feature type="domain" description="PLD phosphodiesterase" evidence="16">
    <location>
        <begin position="962"/>
        <end position="989"/>
    </location>
</feature>
<dbReference type="PROSITE" id="PS50035">
    <property type="entry name" value="PLD"/>
    <property type="match status" value="2"/>
</dbReference>
<evidence type="ECO:0000256" key="13">
    <source>
        <dbReference type="ARBA" id="ARBA00042781"/>
    </source>
</evidence>
<evidence type="ECO:0000256" key="12">
    <source>
        <dbReference type="ARBA" id="ARBA00042228"/>
    </source>
</evidence>
<dbReference type="PROSITE" id="PS50004">
    <property type="entry name" value="C2"/>
    <property type="match status" value="1"/>
</dbReference>
<dbReference type="AlphaFoldDB" id="A0AAD1ZI71"/>
<gene>
    <name evidence="17" type="ORF">FPE_LOCUS17885</name>
</gene>
<keyword evidence="9" id="KW-0442">Lipid degradation</keyword>
<dbReference type="SMART" id="SM00239">
    <property type="entry name" value="C2"/>
    <property type="match status" value="1"/>
</dbReference>
<evidence type="ECO:0000256" key="5">
    <source>
        <dbReference type="ARBA" id="ARBA00022723"/>
    </source>
</evidence>
<evidence type="ECO:0000256" key="3">
    <source>
        <dbReference type="ARBA" id="ARBA00010683"/>
    </source>
</evidence>
<evidence type="ECO:0000256" key="7">
    <source>
        <dbReference type="ARBA" id="ARBA00022801"/>
    </source>
</evidence>
<feature type="region of interest" description="Disordered" evidence="14">
    <location>
        <begin position="1"/>
        <end position="93"/>
    </location>
</feature>
<reference evidence="17" key="1">
    <citation type="submission" date="2023-05" db="EMBL/GenBank/DDBJ databases">
        <authorList>
            <person name="Huff M."/>
        </authorList>
    </citation>
    <scope>NUCLEOTIDE SEQUENCE</scope>
</reference>
<dbReference type="SUPFAM" id="SSF56024">
    <property type="entry name" value="Phospholipase D/nuclease"/>
    <property type="match status" value="2"/>
</dbReference>
<evidence type="ECO:0000256" key="14">
    <source>
        <dbReference type="SAM" id="MobiDB-lite"/>
    </source>
</evidence>
<comment type="cofactor">
    <cofactor evidence="2">
        <name>Ca(2+)</name>
        <dbReference type="ChEBI" id="CHEBI:29108"/>
    </cofactor>
</comment>
<name>A0AAD1ZI71_9LAMI</name>
<comment type="catalytic activity">
    <reaction evidence="1">
        <text>a 1,2-diacyl-sn-glycero-3-phosphocholine + H2O = a 1,2-diacyl-sn-glycero-3-phosphate + choline + H(+)</text>
        <dbReference type="Rhea" id="RHEA:14445"/>
        <dbReference type="ChEBI" id="CHEBI:15354"/>
        <dbReference type="ChEBI" id="CHEBI:15377"/>
        <dbReference type="ChEBI" id="CHEBI:15378"/>
        <dbReference type="ChEBI" id="CHEBI:57643"/>
        <dbReference type="ChEBI" id="CHEBI:58608"/>
        <dbReference type="EC" id="3.1.4.4"/>
    </reaction>
</comment>
<dbReference type="PANTHER" id="PTHR18896:SF65">
    <property type="entry name" value="PHOSPHOLIPASE D BETA 1"/>
    <property type="match status" value="1"/>
</dbReference>
<organism evidence="17 18">
    <name type="scientific">Fraxinus pennsylvanica</name>
    <dbReference type="NCBI Taxonomy" id="56036"/>
    <lineage>
        <taxon>Eukaryota</taxon>
        <taxon>Viridiplantae</taxon>
        <taxon>Streptophyta</taxon>
        <taxon>Embryophyta</taxon>
        <taxon>Tracheophyta</taxon>
        <taxon>Spermatophyta</taxon>
        <taxon>Magnoliopsida</taxon>
        <taxon>eudicotyledons</taxon>
        <taxon>Gunneridae</taxon>
        <taxon>Pentapetalae</taxon>
        <taxon>asterids</taxon>
        <taxon>lamiids</taxon>
        <taxon>Lamiales</taxon>
        <taxon>Oleaceae</taxon>
        <taxon>Oleeae</taxon>
        <taxon>Fraxinus</taxon>
    </lineage>
</organism>
<dbReference type="EMBL" id="OU503045">
    <property type="protein sequence ID" value="CAI9770252.1"/>
    <property type="molecule type" value="Genomic_DNA"/>
</dbReference>
<keyword evidence="18" id="KW-1185">Reference proteome</keyword>
<dbReference type="EC" id="3.1.4.4" evidence="4"/>
<evidence type="ECO:0000313" key="17">
    <source>
        <dbReference type="EMBL" id="CAI9770252.1"/>
    </source>
</evidence>
<evidence type="ECO:0000256" key="2">
    <source>
        <dbReference type="ARBA" id="ARBA00001913"/>
    </source>
</evidence>
<dbReference type="GO" id="GO:0005886">
    <property type="term" value="C:plasma membrane"/>
    <property type="evidence" value="ECO:0007669"/>
    <property type="project" value="TreeGrafter"/>
</dbReference>
<dbReference type="Gene3D" id="2.60.40.150">
    <property type="entry name" value="C2 domain"/>
    <property type="match status" value="1"/>
</dbReference>
<evidence type="ECO:0000256" key="11">
    <source>
        <dbReference type="ARBA" id="ARBA00041119"/>
    </source>
</evidence>
<dbReference type="InterPro" id="IPR024632">
    <property type="entry name" value="PLipase_D_C"/>
</dbReference>
<dbReference type="InterPro" id="IPR001736">
    <property type="entry name" value="PLipase_D/transphosphatidylase"/>
</dbReference>
<accession>A0AAD1ZI71</accession>
<keyword evidence="7" id="KW-0378">Hydrolase</keyword>
<feature type="compositionally biased region" description="Pro residues" evidence="14">
    <location>
        <begin position="71"/>
        <end position="83"/>
    </location>
</feature>
<keyword evidence="8" id="KW-0106">Calcium</keyword>
<feature type="region of interest" description="Disordered" evidence="14">
    <location>
        <begin position="135"/>
        <end position="155"/>
    </location>
</feature>
<proteinExistence type="inferred from homology"/>
<evidence type="ECO:0000256" key="9">
    <source>
        <dbReference type="ARBA" id="ARBA00022963"/>
    </source>
</evidence>
<sequence>MDNNNYHSSPSSYPYNLGYGYPHVPPPSNQPYPPHNSAPFPTSPAPGPYPYPQHSHYPPPYNNSHSVTPSYPYPGPPPSPPQSGPLEYSYPPPSYSGPPHYPYHRYPAPPPTSAWPQSTIQTFGSFQYGSSHYHHHQYSGEFQPPDNQSETPPRLSISSEYSIHHHYQDSSSSVGGSTVNYDCLDDSCPGYPPLYPPIDNLMANVHLSDSHHMASAPASPSSLSVPISPQSGLPAKMHNGTGTTYGHPNTSFSSWETSSMGWAESPSHPILPHLTSNADSSHSQNMQVMLVPSHKVSLKVLLLHGNLDIWVYEAKNLPNMDMFHKTIGDMFNRLPGNMSSKIEGQINCKITSDPYVSITVAGATIGRTYVITNNENPVWKQHFNLPVAHSAAEVLFVVKDDDVVGSQFIGTVSIPVEHLYGGTKITGFFPVLGHNGKPCKSGAVLSLSICYTPMEQLSIYHHGIGAGPDYNGVPGTYFPLRRGGIVTLYQDAHVPDGFLPNLKLDNGMKYVHGKCWREIFNAICQARFLIYIAGWSVWHNVRLVRDDNSVSGCTLGELLKSKSQEGVRVLLLVWDDPTSRSILGCKTDGVMQTHDEETRRFFKHSSVQVLLCPRAAGKRHSWMKQREVEVIYTHHQKTVIVDTDAGNNRRKIISFLGGLDLCDGRYDTPQHSLFRTLHTWHSDDYHNPTYTGNVSGCPREPWHDLHCKINGPAAYDVLTNFEERWLKASKPHGIKKLKMSYDDALLRIERIPEILGISDAPCVNDDDPEGWHVQVFRSIDSNSVKDFPKDPKGATLRNLVCGKNVLIDMSIHTAYVKAIRAAQHFIYIENQYFIGSSYNWSQYKDVGANNLIPMEIALKIADKIRAHERFAAYIVIPMWPEGNPTGAATQRILFWQNKTMQMMYETIYKALVEVGLEDAYSPQDYLNFYCLGNREALDVGKPTESHNAANSPQGLSRKNRRFMIYVHSKGMIVDDEYVILGSANINQRSLEGTRDTEIAMGAYQPHHTWARKLSSPRGQIYGYRMSLWAEHLGVLEDFYTRPESVECVRKVRSMGEANWKQFKSNEISEMRGHLLKYPVEVDRKGKVNPLNGCETFPDVGGSIVGSFIAIQENLTI</sequence>
<dbReference type="PANTHER" id="PTHR18896">
    <property type="entry name" value="PHOSPHOLIPASE D"/>
    <property type="match status" value="1"/>
</dbReference>
<dbReference type="SUPFAM" id="SSF49562">
    <property type="entry name" value="C2 domain (Calcium/lipid-binding domain, CaLB)"/>
    <property type="match status" value="1"/>
</dbReference>
<dbReference type="Pfam" id="PF00614">
    <property type="entry name" value="PLDc"/>
    <property type="match status" value="1"/>
</dbReference>
<dbReference type="Pfam" id="PF12357">
    <property type="entry name" value="PLD_C"/>
    <property type="match status" value="1"/>
</dbReference>
<evidence type="ECO:0000259" key="16">
    <source>
        <dbReference type="PROSITE" id="PS50035"/>
    </source>
</evidence>
<dbReference type="Proteomes" id="UP000834106">
    <property type="component" value="Chromosome 10"/>
</dbReference>
<dbReference type="InterPro" id="IPR035892">
    <property type="entry name" value="C2_domain_sf"/>
</dbReference>
<keyword evidence="6" id="KW-0677">Repeat</keyword>
<dbReference type="InterPro" id="IPR000008">
    <property type="entry name" value="C2_dom"/>
</dbReference>
<evidence type="ECO:0000256" key="1">
    <source>
        <dbReference type="ARBA" id="ARBA00000798"/>
    </source>
</evidence>
<dbReference type="InterPro" id="IPR015679">
    <property type="entry name" value="PLipase_D_fam"/>
</dbReference>
<evidence type="ECO:0000256" key="6">
    <source>
        <dbReference type="ARBA" id="ARBA00022737"/>
    </source>
</evidence>
<keyword evidence="10" id="KW-0443">Lipid metabolism</keyword>